<dbReference type="Proteomes" id="UP000029556">
    <property type="component" value="Unassembled WGS sequence"/>
</dbReference>
<reference evidence="3 4" key="1">
    <citation type="submission" date="2014-07" db="EMBL/GenBank/DDBJ databases">
        <authorList>
            <person name="McCorrison J."/>
            <person name="Sanka R."/>
            <person name="Torralba M."/>
            <person name="Gillis M."/>
            <person name="Haft D.H."/>
            <person name="Methe B."/>
            <person name="Sutton G."/>
            <person name="Nelson K.E."/>
        </authorList>
    </citation>
    <scope>NUCLEOTIDE SEQUENCE [LARGE SCALE GENOMIC DNA]</scope>
    <source>
        <strain evidence="3 4">DNF00853</strain>
    </source>
</reference>
<evidence type="ECO:0000256" key="1">
    <source>
        <dbReference type="SAM" id="SignalP"/>
    </source>
</evidence>
<feature type="signal peptide" evidence="1">
    <location>
        <begin position="1"/>
        <end position="22"/>
    </location>
</feature>
<evidence type="ECO:0000313" key="4">
    <source>
        <dbReference type="Proteomes" id="UP000029556"/>
    </source>
</evidence>
<keyword evidence="3" id="KW-0449">Lipoprotein</keyword>
<dbReference type="Gene3D" id="2.60.40.4120">
    <property type="match status" value="1"/>
</dbReference>
<evidence type="ECO:0000259" key="2">
    <source>
        <dbReference type="Pfam" id="PF16410"/>
    </source>
</evidence>
<proteinExistence type="predicted"/>
<dbReference type="OrthoDB" id="1094445at2"/>
<dbReference type="Pfam" id="PF16410">
    <property type="entry name" value="DUF5018"/>
    <property type="match status" value="1"/>
</dbReference>
<name>A0A096BU69_9BACT</name>
<accession>A0A096BU69</accession>
<gene>
    <name evidence="3" type="ORF">HMPREF2137_01450</name>
</gene>
<comment type="caution">
    <text evidence="3">The sequence shown here is derived from an EMBL/GenBank/DDBJ whole genome shotgun (WGS) entry which is preliminary data.</text>
</comment>
<feature type="chain" id="PRO_5001926047" evidence="1">
    <location>
        <begin position="23"/>
        <end position="473"/>
    </location>
</feature>
<dbReference type="PROSITE" id="PS51257">
    <property type="entry name" value="PROKAR_LIPOPROTEIN"/>
    <property type="match status" value="1"/>
</dbReference>
<dbReference type="EMBL" id="JRNN01000025">
    <property type="protein sequence ID" value="KGF36689.1"/>
    <property type="molecule type" value="Genomic_DNA"/>
</dbReference>
<sequence length="473" mass="53156">MKTIDKITVSVLGLLLMFSCQEADTLVPTTGNDISGITIMLPDGTKSDFTVAPDVNNMINLEMDGSIKTDLTKIRMSVNAPNNAIVESSIPLGQYMDFTKPVSFDVIAANGDKKTYTVELKVVPTAIQVDELWRKTGSQLNFVKHNNGGLAISGDYLVIHERTKFDYYNLKDGTKAGTLSMEGVDWNTLTRTVPLFIANDDAGNIVSTNFYMNRWMPKDGTSTIHMFWWEGVNAKPKLLFSYDVNLDEFAGNKDVGRKFYVRGNIKEHAFLYMGVSFQNVFLRWEIKNGKPVSQQPEKIQYDPGYQMGIMPQIVPIELGENSNYFISRYDEGKAKVAITYMNGHTNKPLYSSSHHVQGIFHQWLGGGTAFDYVDLMGAKYMFYIEGDVNNWMREIYNVRLVMKDPAGTTTNTQLLAHTRKWNGWLEFPIDPAYGANVNTTADVVTQIAPDKKSVIVAFLYTNGGVMVWKVSLM</sequence>
<organism evidence="3 4">
    <name type="scientific">Hoylesella buccalis DNF00853</name>
    <dbReference type="NCBI Taxonomy" id="1401074"/>
    <lineage>
        <taxon>Bacteria</taxon>
        <taxon>Pseudomonadati</taxon>
        <taxon>Bacteroidota</taxon>
        <taxon>Bacteroidia</taxon>
        <taxon>Bacteroidales</taxon>
        <taxon>Prevotellaceae</taxon>
        <taxon>Hoylesella</taxon>
    </lineage>
</organism>
<dbReference type="InterPro" id="IPR032186">
    <property type="entry name" value="DUF5018"/>
</dbReference>
<protein>
    <submittedName>
        <fullName evidence="3">Lipoprotein</fullName>
    </submittedName>
</protein>
<dbReference type="AlphaFoldDB" id="A0A096BU69"/>
<evidence type="ECO:0000313" key="3">
    <source>
        <dbReference type="EMBL" id="KGF36689.1"/>
    </source>
</evidence>
<feature type="domain" description="DUF5018" evidence="2">
    <location>
        <begin position="88"/>
        <end position="265"/>
    </location>
</feature>
<keyword evidence="1" id="KW-0732">Signal</keyword>
<dbReference type="RefSeq" id="WP_036871649.1">
    <property type="nucleotide sequence ID" value="NZ_JRNN01000025.1"/>
</dbReference>